<dbReference type="SUPFAM" id="SSF47095">
    <property type="entry name" value="HMG-box"/>
    <property type="match status" value="1"/>
</dbReference>
<organism evidence="1 2">
    <name type="scientific">Drosophila virilis</name>
    <name type="common">Fruit fly</name>
    <dbReference type="NCBI Taxonomy" id="7244"/>
    <lineage>
        <taxon>Eukaryota</taxon>
        <taxon>Metazoa</taxon>
        <taxon>Ecdysozoa</taxon>
        <taxon>Arthropoda</taxon>
        <taxon>Hexapoda</taxon>
        <taxon>Insecta</taxon>
        <taxon>Pterygota</taxon>
        <taxon>Neoptera</taxon>
        <taxon>Endopterygota</taxon>
        <taxon>Diptera</taxon>
        <taxon>Brachycera</taxon>
        <taxon>Muscomorpha</taxon>
        <taxon>Ephydroidea</taxon>
        <taxon>Drosophilidae</taxon>
        <taxon>Drosophila</taxon>
    </lineage>
</organism>
<dbReference type="Proteomes" id="UP000008792">
    <property type="component" value="Unassembled WGS sequence"/>
</dbReference>
<sequence length="143" mass="16847">MVPVKCPSMQTGWKCIKNSSRCKVNTAPCNGKPFLIFVTHFRKNQKVRDYHLSDSQCLRIAGKVWNRMSVAEKQPYVNESRNFNYVFKSRNKKVNWVIKKLRQVVADGQLHLRRLWELAAKMAAWNRCVMDKIQAQEDEMKED</sequence>
<keyword evidence="2" id="KW-1185">Reference proteome</keyword>
<reference evidence="1 2" key="1">
    <citation type="journal article" date="2007" name="Nature">
        <title>Evolution of genes and genomes on the Drosophila phylogeny.</title>
        <authorList>
            <consortium name="Drosophila 12 Genomes Consortium"/>
            <person name="Clark A.G."/>
            <person name="Eisen M.B."/>
            <person name="Smith D.R."/>
            <person name="Bergman C.M."/>
            <person name="Oliver B."/>
            <person name="Markow T.A."/>
            <person name="Kaufman T.C."/>
            <person name="Kellis M."/>
            <person name="Gelbart W."/>
            <person name="Iyer V.N."/>
            <person name="Pollard D.A."/>
            <person name="Sackton T.B."/>
            <person name="Larracuente A.M."/>
            <person name="Singh N.D."/>
            <person name="Abad J.P."/>
            <person name="Abt D.N."/>
            <person name="Adryan B."/>
            <person name="Aguade M."/>
            <person name="Akashi H."/>
            <person name="Anderson W.W."/>
            <person name="Aquadro C.F."/>
            <person name="Ardell D.H."/>
            <person name="Arguello R."/>
            <person name="Artieri C.G."/>
            <person name="Barbash D.A."/>
            <person name="Barker D."/>
            <person name="Barsanti P."/>
            <person name="Batterham P."/>
            <person name="Batzoglou S."/>
            <person name="Begun D."/>
            <person name="Bhutkar A."/>
            <person name="Blanco E."/>
            <person name="Bosak S.A."/>
            <person name="Bradley R.K."/>
            <person name="Brand A.D."/>
            <person name="Brent M.R."/>
            <person name="Brooks A.N."/>
            <person name="Brown R.H."/>
            <person name="Butlin R.K."/>
            <person name="Caggese C."/>
            <person name="Calvi B.R."/>
            <person name="Bernardo de Carvalho A."/>
            <person name="Caspi A."/>
            <person name="Castrezana S."/>
            <person name="Celniker S.E."/>
            <person name="Chang J.L."/>
            <person name="Chapple C."/>
            <person name="Chatterji S."/>
            <person name="Chinwalla A."/>
            <person name="Civetta A."/>
            <person name="Clifton S.W."/>
            <person name="Comeron J.M."/>
            <person name="Costello J.C."/>
            <person name="Coyne J.A."/>
            <person name="Daub J."/>
            <person name="David R.G."/>
            <person name="Delcher A.L."/>
            <person name="Delehaunty K."/>
            <person name="Do C.B."/>
            <person name="Ebling H."/>
            <person name="Edwards K."/>
            <person name="Eickbush T."/>
            <person name="Evans J.D."/>
            <person name="Filipski A."/>
            <person name="Findeiss S."/>
            <person name="Freyhult E."/>
            <person name="Fulton L."/>
            <person name="Fulton R."/>
            <person name="Garcia A.C."/>
            <person name="Gardiner A."/>
            <person name="Garfield D.A."/>
            <person name="Garvin B.E."/>
            <person name="Gibson G."/>
            <person name="Gilbert D."/>
            <person name="Gnerre S."/>
            <person name="Godfrey J."/>
            <person name="Good R."/>
            <person name="Gotea V."/>
            <person name="Gravely B."/>
            <person name="Greenberg A.J."/>
            <person name="Griffiths-Jones S."/>
            <person name="Gross S."/>
            <person name="Guigo R."/>
            <person name="Gustafson E.A."/>
            <person name="Haerty W."/>
            <person name="Hahn M.W."/>
            <person name="Halligan D.L."/>
            <person name="Halpern A.L."/>
            <person name="Halter G.M."/>
            <person name="Han M.V."/>
            <person name="Heger A."/>
            <person name="Hillier L."/>
            <person name="Hinrichs A.S."/>
            <person name="Holmes I."/>
            <person name="Hoskins R.A."/>
            <person name="Hubisz M.J."/>
            <person name="Hultmark D."/>
            <person name="Huntley M.A."/>
            <person name="Jaffe D.B."/>
            <person name="Jagadeeshan S."/>
            <person name="Jeck W.R."/>
            <person name="Johnson J."/>
            <person name="Jones C.D."/>
            <person name="Jordan W.C."/>
            <person name="Karpen G.H."/>
            <person name="Kataoka E."/>
            <person name="Keightley P.D."/>
            <person name="Kheradpour P."/>
            <person name="Kirkness E.F."/>
            <person name="Koerich L.B."/>
            <person name="Kristiansen K."/>
            <person name="Kudrna D."/>
            <person name="Kulathinal R.J."/>
            <person name="Kumar S."/>
            <person name="Kwok R."/>
            <person name="Lander E."/>
            <person name="Langley C.H."/>
            <person name="Lapoint R."/>
            <person name="Lazzaro B.P."/>
            <person name="Lee S.J."/>
            <person name="Levesque L."/>
            <person name="Li R."/>
            <person name="Lin C.F."/>
            <person name="Lin M.F."/>
            <person name="Lindblad-Toh K."/>
            <person name="Llopart A."/>
            <person name="Long M."/>
            <person name="Low L."/>
            <person name="Lozovsky E."/>
            <person name="Lu J."/>
            <person name="Luo M."/>
            <person name="Machado C.A."/>
            <person name="Makalowski W."/>
            <person name="Marzo M."/>
            <person name="Matsuda M."/>
            <person name="Matzkin L."/>
            <person name="McAllister B."/>
            <person name="McBride C.S."/>
            <person name="McKernan B."/>
            <person name="McKernan K."/>
            <person name="Mendez-Lago M."/>
            <person name="Minx P."/>
            <person name="Mollenhauer M.U."/>
            <person name="Montooth K."/>
            <person name="Mount S.M."/>
            <person name="Mu X."/>
            <person name="Myers E."/>
            <person name="Negre B."/>
            <person name="Newfeld S."/>
            <person name="Nielsen R."/>
            <person name="Noor M.A."/>
            <person name="O'Grady P."/>
            <person name="Pachter L."/>
            <person name="Papaceit M."/>
            <person name="Parisi M.J."/>
            <person name="Parisi M."/>
            <person name="Parts L."/>
            <person name="Pedersen J.S."/>
            <person name="Pesole G."/>
            <person name="Phillippy A.M."/>
            <person name="Ponting C.P."/>
            <person name="Pop M."/>
            <person name="Porcelli D."/>
            <person name="Powell J.R."/>
            <person name="Prohaska S."/>
            <person name="Pruitt K."/>
            <person name="Puig M."/>
            <person name="Quesneville H."/>
            <person name="Ram K.R."/>
            <person name="Rand D."/>
            <person name="Rasmussen M.D."/>
            <person name="Reed L.K."/>
            <person name="Reenan R."/>
            <person name="Reily A."/>
            <person name="Remington K.A."/>
            <person name="Rieger T.T."/>
            <person name="Ritchie M.G."/>
            <person name="Robin C."/>
            <person name="Rogers Y.H."/>
            <person name="Rohde C."/>
            <person name="Rozas J."/>
            <person name="Rubenfield M.J."/>
            <person name="Ruiz A."/>
            <person name="Russo S."/>
            <person name="Salzberg S.L."/>
            <person name="Sanchez-Gracia A."/>
            <person name="Saranga D.J."/>
            <person name="Sato H."/>
            <person name="Schaeffer S.W."/>
            <person name="Schatz M.C."/>
            <person name="Schlenke T."/>
            <person name="Schwartz R."/>
            <person name="Segarra C."/>
            <person name="Singh R.S."/>
            <person name="Sirot L."/>
            <person name="Sirota M."/>
            <person name="Sisneros N.B."/>
            <person name="Smith C.D."/>
            <person name="Smith T.F."/>
            <person name="Spieth J."/>
            <person name="Stage D.E."/>
            <person name="Stark A."/>
            <person name="Stephan W."/>
            <person name="Strausberg R.L."/>
            <person name="Strempel S."/>
            <person name="Sturgill D."/>
            <person name="Sutton G."/>
            <person name="Sutton G.G."/>
            <person name="Tao W."/>
            <person name="Teichmann S."/>
            <person name="Tobari Y.N."/>
            <person name="Tomimura Y."/>
            <person name="Tsolas J.M."/>
            <person name="Valente V.L."/>
            <person name="Venter E."/>
            <person name="Venter J.C."/>
            <person name="Vicario S."/>
            <person name="Vieira F.G."/>
            <person name="Vilella A.J."/>
            <person name="Villasante A."/>
            <person name="Walenz B."/>
            <person name="Wang J."/>
            <person name="Wasserman M."/>
            <person name="Watts T."/>
            <person name="Wilson D."/>
            <person name="Wilson R.K."/>
            <person name="Wing R.A."/>
            <person name="Wolfner M.F."/>
            <person name="Wong A."/>
            <person name="Wong G.K."/>
            <person name="Wu C.I."/>
            <person name="Wu G."/>
            <person name="Yamamoto D."/>
            <person name="Yang H.P."/>
            <person name="Yang S.P."/>
            <person name="Yorke J.A."/>
            <person name="Yoshida K."/>
            <person name="Zdobnov E."/>
            <person name="Zhang P."/>
            <person name="Zhang Y."/>
            <person name="Zimin A.V."/>
            <person name="Baldwin J."/>
            <person name="Abdouelleil A."/>
            <person name="Abdulkadir J."/>
            <person name="Abebe A."/>
            <person name="Abera B."/>
            <person name="Abreu J."/>
            <person name="Acer S.C."/>
            <person name="Aftuck L."/>
            <person name="Alexander A."/>
            <person name="An P."/>
            <person name="Anderson E."/>
            <person name="Anderson S."/>
            <person name="Arachi H."/>
            <person name="Azer M."/>
            <person name="Bachantsang P."/>
            <person name="Barry A."/>
            <person name="Bayul T."/>
            <person name="Berlin A."/>
            <person name="Bessette D."/>
            <person name="Bloom T."/>
            <person name="Blye J."/>
            <person name="Boguslavskiy L."/>
            <person name="Bonnet C."/>
            <person name="Boukhgalter B."/>
            <person name="Bourzgui I."/>
            <person name="Brown A."/>
            <person name="Cahill P."/>
            <person name="Channer S."/>
            <person name="Cheshatsang Y."/>
            <person name="Chuda L."/>
            <person name="Citroen M."/>
            <person name="Collymore A."/>
            <person name="Cooke P."/>
            <person name="Costello M."/>
            <person name="D'Aco K."/>
            <person name="Daza R."/>
            <person name="De Haan G."/>
            <person name="DeGray S."/>
            <person name="DeMaso C."/>
            <person name="Dhargay N."/>
            <person name="Dooley K."/>
            <person name="Dooley E."/>
            <person name="Doricent M."/>
            <person name="Dorje P."/>
            <person name="Dorjee K."/>
            <person name="Dupes A."/>
            <person name="Elong R."/>
            <person name="Falk J."/>
            <person name="Farina A."/>
            <person name="Faro S."/>
            <person name="Ferguson D."/>
            <person name="Fisher S."/>
            <person name="Foley C.D."/>
            <person name="Franke A."/>
            <person name="Friedrich D."/>
            <person name="Gadbois L."/>
            <person name="Gearin G."/>
            <person name="Gearin C.R."/>
            <person name="Giannoukos G."/>
            <person name="Goode T."/>
            <person name="Graham J."/>
            <person name="Grandbois E."/>
            <person name="Grewal S."/>
            <person name="Gyaltsen K."/>
            <person name="Hafez N."/>
            <person name="Hagos B."/>
            <person name="Hall J."/>
            <person name="Henson C."/>
            <person name="Hollinger A."/>
            <person name="Honan T."/>
            <person name="Huard M.D."/>
            <person name="Hughes L."/>
            <person name="Hurhula B."/>
            <person name="Husby M.E."/>
            <person name="Kamat A."/>
            <person name="Kanga B."/>
            <person name="Kashin S."/>
            <person name="Khazanovich D."/>
            <person name="Kisner P."/>
            <person name="Lance K."/>
            <person name="Lara M."/>
            <person name="Lee W."/>
            <person name="Lennon N."/>
            <person name="Letendre F."/>
            <person name="LeVine R."/>
            <person name="Lipovsky A."/>
            <person name="Liu X."/>
            <person name="Liu J."/>
            <person name="Liu S."/>
            <person name="Lokyitsang T."/>
            <person name="Lokyitsang Y."/>
            <person name="Lubonja R."/>
            <person name="Lui A."/>
            <person name="MacDonald P."/>
            <person name="Magnisalis V."/>
            <person name="Maru K."/>
            <person name="Matthews C."/>
            <person name="McCusker W."/>
            <person name="McDonough S."/>
            <person name="Mehta T."/>
            <person name="Meldrim J."/>
            <person name="Meneus L."/>
            <person name="Mihai O."/>
            <person name="Mihalev A."/>
            <person name="Mihova T."/>
            <person name="Mittelman R."/>
            <person name="Mlenga V."/>
            <person name="Montmayeur A."/>
            <person name="Mulrain L."/>
            <person name="Navidi A."/>
            <person name="Naylor J."/>
            <person name="Negash T."/>
            <person name="Nguyen T."/>
            <person name="Nguyen N."/>
            <person name="Nicol R."/>
            <person name="Norbu C."/>
            <person name="Norbu N."/>
            <person name="Novod N."/>
            <person name="O'Neill B."/>
            <person name="Osman S."/>
            <person name="Markiewicz E."/>
            <person name="Oyono O.L."/>
            <person name="Patti C."/>
            <person name="Phunkhang P."/>
            <person name="Pierre F."/>
            <person name="Priest M."/>
            <person name="Raghuraman S."/>
            <person name="Rege F."/>
            <person name="Reyes R."/>
            <person name="Rise C."/>
            <person name="Rogov P."/>
            <person name="Ross K."/>
            <person name="Ryan E."/>
            <person name="Settipalli S."/>
            <person name="Shea T."/>
            <person name="Sherpa N."/>
            <person name="Shi L."/>
            <person name="Shih D."/>
            <person name="Sparrow T."/>
            <person name="Spaulding J."/>
            <person name="Stalker J."/>
            <person name="Stange-Thomann N."/>
            <person name="Stavropoulos S."/>
            <person name="Stone C."/>
            <person name="Strader C."/>
            <person name="Tesfaye S."/>
            <person name="Thomson T."/>
            <person name="Thoulutsang Y."/>
            <person name="Thoulutsang D."/>
            <person name="Topham K."/>
            <person name="Topping I."/>
            <person name="Tsamla T."/>
            <person name="Vassiliev H."/>
            <person name="Vo A."/>
            <person name="Wangchuk T."/>
            <person name="Wangdi T."/>
            <person name="Weiand M."/>
            <person name="Wilkinson J."/>
            <person name="Wilson A."/>
            <person name="Yadav S."/>
            <person name="Young G."/>
            <person name="Yu Q."/>
            <person name="Zembek L."/>
            <person name="Zhong D."/>
            <person name="Zimmer A."/>
            <person name="Zwirko Z."/>
            <person name="Jaffe D.B."/>
            <person name="Alvarez P."/>
            <person name="Brockman W."/>
            <person name="Butler J."/>
            <person name="Chin C."/>
            <person name="Gnerre S."/>
            <person name="Grabherr M."/>
            <person name="Kleber M."/>
            <person name="Mauceli E."/>
            <person name="MacCallum I."/>
        </authorList>
    </citation>
    <scope>NUCLEOTIDE SEQUENCE [LARGE SCALE GENOMIC DNA]</scope>
    <source>
        <strain evidence="2">Tucson 15010-1051.87</strain>
    </source>
</reference>
<name>A0A0Q9W3V2_DROVI</name>
<dbReference type="OrthoDB" id="7675944at2759"/>
<dbReference type="InterPro" id="IPR036910">
    <property type="entry name" value="HMG_box_dom_sf"/>
</dbReference>
<dbReference type="AlphaFoldDB" id="A0A0Q9W3V2"/>
<evidence type="ECO:0008006" key="3">
    <source>
        <dbReference type="Google" id="ProtNLM"/>
    </source>
</evidence>
<protein>
    <recommendedName>
        <fullName evidence="3">HMG box domain-containing protein</fullName>
    </recommendedName>
</protein>
<proteinExistence type="predicted"/>
<gene>
    <name evidence="1" type="primary">Dvir\GJ21829</name>
    <name evidence="1" type="ORF">Dvir_GJ21829</name>
</gene>
<dbReference type="FunCoup" id="A0A0Q9W3V2">
    <property type="interactions" value="10"/>
</dbReference>
<dbReference type="Gene3D" id="1.10.30.10">
    <property type="entry name" value="High mobility group box domain"/>
    <property type="match status" value="1"/>
</dbReference>
<evidence type="ECO:0000313" key="1">
    <source>
        <dbReference type="EMBL" id="KRF79747.1"/>
    </source>
</evidence>
<dbReference type="EMBL" id="CH940648">
    <property type="protein sequence ID" value="KRF79747.1"/>
    <property type="molecule type" value="Genomic_DNA"/>
</dbReference>
<accession>A0A0Q9W3V2</accession>
<dbReference type="GO" id="GO:0005634">
    <property type="term" value="C:nucleus"/>
    <property type="evidence" value="ECO:0007669"/>
    <property type="project" value="UniProtKB-ARBA"/>
</dbReference>
<dbReference type="InParanoid" id="A0A0Q9W3V2"/>
<evidence type="ECO:0000313" key="2">
    <source>
        <dbReference type="Proteomes" id="UP000008792"/>
    </source>
</evidence>